<dbReference type="AlphaFoldDB" id="A0A9D4ZCT4"/>
<protein>
    <submittedName>
        <fullName evidence="1">Uncharacterized protein</fullName>
    </submittedName>
</protein>
<proteinExistence type="predicted"/>
<evidence type="ECO:0000313" key="2">
    <source>
        <dbReference type="Proteomes" id="UP000886520"/>
    </source>
</evidence>
<organism evidence="1 2">
    <name type="scientific">Adiantum capillus-veneris</name>
    <name type="common">Maidenhair fern</name>
    <dbReference type="NCBI Taxonomy" id="13818"/>
    <lineage>
        <taxon>Eukaryota</taxon>
        <taxon>Viridiplantae</taxon>
        <taxon>Streptophyta</taxon>
        <taxon>Embryophyta</taxon>
        <taxon>Tracheophyta</taxon>
        <taxon>Polypodiopsida</taxon>
        <taxon>Polypodiidae</taxon>
        <taxon>Polypodiales</taxon>
        <taxon>Pteridineae</taxon>
        <taxon>Pteridaceae</taxon>
        <taxon>Vittarioideae</taxon>
        <taxon>Adiantum</taxon>
    </lineage>
</organism>
<reference evidence="1" key="1">
    <citation type="submission" date="2021-01" db="EMBL/GenBank/DDBJ databases">
        <title>Adiantum capillus-veneris genome.</title>
        <authorList>
            <person name="Fang Y."/>
            <person name="Liao Q."/>
        </authorList>
    </citation>
    <scope>NUCLEOTIDE SEQUENCE</scope>
    <source>
        <strain evidence="1">H3</strain>
        <tissue evidence="1">Leaf</tissue>
    </source>
</reference>
<comment type="caution">
    <text evidence="1">The sequence shown here is derived from an EMBL/GenBank/DDBJ whole genome shotgun (WGS) entry which is preliminary data.</text>
</comment>
<dbReference type="EMBL" id="JABFUD020000014">
    <property type="protein sequence ID" value="KAI5070793.1"/>
    <property type="molecule type" value="Genomic_DNA"/>
</dbReference>
<accession>A0A9D4ZCT4</accession>
<evidence type="ECO:0000313" key="1">
    <source>
        <dbReference type="EMBL" id="KAI5070793.1"/>
    </source>
</evidence>
<keyword evidence="2" id="KW-1185">Reference proteome</keyword>
<name>A0A9D4ZCT4_ADICA</name>
<sequence length="171" mass="17972">MSSGWSSGISSRDRFVGPALLVESRAAGHSNCDLALRPSEATKVAAFAALGASRLCASTVWFAWCRASAWCLTKAFVQENGRWPDAAAASGGDDDSCIDGSENRAGWRLYNDCIRGYDVEHAEIRQSKYATGGVTAGIITSAGTITITTTAAQEPSSGTTTITTSQIQINQ</sequence>
<gene>
    <name evidence="1" type="ORF">GOP47_0015136</name>
</gene>
<dbReference type="Proteomes" id="UP000886520">
    <property type="component" value="Chromosome 14"/>
</dbReference>